<accession>A0A6L3B500</accession>
<dbReference type="PANTHER" id="PTHR43591">
    <property type="entry name" value="METHYLTRANSFERASE"/>
    <property type="match status" value="1"/>
</dbReference>
<organism evidence="2 3">
    <name type="scientific">Azospirillum brasilense</name>
    <dbReference type="NCBI Taxonomy" id="192"/>
    <lineage>
        <taxon>Bacteria</taxon>
        <taxon>Pseudomonadati</taxon>
        <taxon>Pseudomonadota</taxon>
        <taxon>Alphaproteobacteria</taxon>
        <taxon>Rhodospirillales</taxon>
        <taxon>Azospirillaceae</taxon>
        <taxon>Azospirillum</taxon>
    </lineage>
</organism>
<evidence type="ECO:0000313" key="2">
    <source>
        <dbReference type="EMBL" id="KAA0686125.1"/>
    </source>
</evidence>
<evidence type="ECO:0000259" key="1">
    <source>
        <dbReference type="Pfam" id="PF13649"/>
    </source>
</evidence>
<sequence>MPDERVLDVSCGTGTLAVLLKLACPRADVVGLDADEAVLRHAVAKAARAGVQVAWCRGMADALPFGPGTFDKAVSSLFFHHLPPPTKRAVFARIHDLLVPGGLFLVDWGRPSGPFMRALFYTVQLLDGFESTADHARGRLPDLMREAGLVDIVETFHWETPFGARPNRRTVLDHAVAMSAGNTA</sequence>
<dbReference type="InterPro" id="IPR029063">
    <property type="entry name" value="SAM-dependent_MTases_sf"/>
</dbReference>
<dbReference type="Pfam" id="PF13649">
    <property type="entry name" value="Methyltransf_25"/>
    <property type="match status" value="1"/>
</dbReference>
<protein>
    <submittedName>
        <fullName evidence="2">Class I SAM-dependent methyltransferase</fullName>
    </submittedName>
</protein>
<keyword evidence="2" id="KW-0808">Transferase</keyword>
<dbReference type="Proteomes" id="UP000476837">
    <property type="component" value="Unassembled WGS sequence"/>
</dbReference>
<dbReference type="AlphaFoldDB" id="A0A6L3B500"/>
<reference evidence="2 3" key="1">
    <citation type="submission" date="2018-07" db="EMBL/GenBank/DDBJ databases">
        <title>Genome sequence of Roseomonas fauriae ATCC 49958.</title>
        <authorList>
            <person name="Sant'Anna F.H."/>
            <person name="Baldani J.I."/>
            <person name="Zilli J.E."/>
            <person name="Reis V.M."/>
            <person name="Hartmann A."/>
            <person name="Cruz L."/>
            <person name="de Souza E.M."/>
            <person name="de Oliveira Pedrosa F."/>
            <person name="Passaglia L.M.P."/>
        </authorList>
    </citation>
    <scope>NUCLEOTIDE SEQUENCE [LARGE SCALE GENOMIC DNA]</scope>
    <source>
        <strain evidence="2 3">ATCC 49958</strain>
    </source>
</reference>
<feature type="domain" description="Methyltransferase" evidence="1">
    <location>
        <begin position="6"/>
        <end position="102"/>
    </location>
</feature>
<dbReference type="RefSeq" id="WP_170295805.1">
    <property type="nucleotide sequence ID" value="NZ_QOKV01000005.1"/>
</dbReference>
<dbReference type="Gene3D" id="3.40.50.150">
    <property type="entry name" value="Vaccinia Virus protein VP39"/>
    <property type="match status" value="1"/>
</dbReference>
<dbReference type="InterPro" id="IPR041698">
    <property type="entry name" value="Methyltransf_25"/>
</dbReference>
<dbReference type="CDD" id="cd02440">
    <property type="entry name" value="AdoMet_MTases"/>
    <property type="match status" value="1"/>
</dbReference>
<dbReference type="PANTHER" id="PTHR43591:SF24">
    <property type="entry name" value="2-METHOXY-6-POLYPRENYL-1,4-BENZOQUINOL METHYLASE, MITOCHONDRIAL"/>
    <property type="match status" value="1"/>
</dbReference>
<dbReference type="SUPFAM" id="SSF53335">
    <property type="entry name" value="S-adenosyl-L-methionine-dependent methyltransferases"/>
    <property type="match status" value="1"/>
</dbReference>
<gene>
    <name evidence="2" type="ORF">DS837_10500</name>
</gene>
<dbReference type="GO" id="GO:0032259">
    <property type="term" value="P:methylation"/>
    <property type="evidence" value="ECO:0007669"/>
    <property type="project" value="UniProtKB-KW"/>
</dbReference>
<dbReference type="EMBL" id="QOKV01000005">
    <property type="protein sequence ID" value="KAA0686125.1"/>
    <property type="molecule type" value="Genomic_DNA"/>
</dbReference>
<proteinExistence type="predicted"/>
<keyword evidence="2" id="KW-0489">Methyltransferase</keyword>
<dbReference type="GO" id="GO:0008168">
    <property type="term" value="F:methyltransferase activity"/>
    <property type="evidence" value="ECO:0007669"/>
    <property type="project" value="UniProtKB-KW"/>
</dbReference>
<evidence type="ECO:0000313" key="3">
    <source>
        <dbReference type="Proteomes" id="UP000476837"/>
    </source>
</evidence>
<name>A0A6L3B500_AZOBR</name>
<comment type="caution">
    <text evidence="2">The sequence shown here is derived from an EMBL/GenBank/DDBJ whole genome shotgun (WGS) entry which is preliminary data.</text>
</comment>